<feature type="binding site" evidence="11">
    <location>
        <position position="281"/>
    </location>
    <ligand>
        <name>Mg(2+)</name>
        <dbReference type="ChEBI" id="CHEBI:18420"/>
    </ligand>
</feature>
<reference evidence="12" key="1">
    <citation type="submission" date="2020-10" db="EMBL/GenBank/DDBJ databases">
        <title>Connecting structure to function with the recovery of over 1000 high-quality activated sludge metagenome-assembled genomes encoding full-length rRNA genes using long-read sequencing.</title>
        <authorList>
            <person name="Singleton C.M."/>
            <person name="Petriglieri F."/>
            <person name="Kristensen J.M."/>
            <person name="Kirkegaard R.H."/>
            <person name="Michaelsen T.Y."/>
            <person name="Andersen M.H."/>
            <person name="Karst S.M."/>
            <person name="Dueholm M.S."/>
            <person name="Nielsen P.H."/>
            <person name="Albertsen M."/>
        </authorList>
    </citation>
    <scope>NUCLEOTIDE SEQUENCE</scope>
    <source>
        <strain evidence="12">Bjer_18-Q3-R1-45_BAT3C.347</strain>
    </source>
</reference>
<dbReference type="PANTHER" id="PTHR30040:SF2">
    <property type="entry name" value="FAD:PROTEIN FMN TRANSFERASE"/>
    <property type="match status" value="1"/>
</dbReference>
<comment type="catalytic activity">
    <reaction evidence="9 10">
        <text>L-threonyl-[protein] + FAD = FMN-L-threonyl-[protein] + AMP + H(+)</text>
        <dbReference type="Rhea" id="RHEA:36847"/>
        <dbReference type="Rhea" id="RHEA-COMP:11060"/>
        <dbReference type="Rhea" id="RHEA-COMP:11061"/>
        <dbReference type="ChEBI" id="CHEBI:15378"/>
        <dbReference type="ChEBI" id="CHEBI:30013"/>
        <dbReference type="ChEBI" id="CHEBI:57692"/>
        <dbReference type="ChEBI" id="CHEBI:74257"/>
        <dbReference type="ChEBI" id="CHEBI:456215"/>
        <dbReference type="EC" id="2.7.1.180"/>
    </reaction>
</comment>
<evidence type="ECO:0000256" key="6">
    <source>
        <dbReference type="ARBA" id="ARBA00022827"/>
    </source>
</evidence>
<proteinExistence type="inferred from homology"/>
<comment type="similarity">
    <text evidence="10">Belongs to the ApbE family.</text>
</comment>
<dbReference type="InterPro" id="IPR024932">
    <property type="entry name" value="ApbE"/>
</dbReference>
<evidence type="ECO:0000313" key="13">
    <source>
        <dbReference type="Proteomes" id="UP000807785"/>
    </source>
</evidence>
<name>A0A9D7E703_9PROT</name>
<keyword evidence="7 10" id="KW-0460">Magnesium</keyword>
<dbReference type="Pfam" id="PF02424">
    <property type="entry name" value="ApbE"/>
    <property type="match status" value="1"/>
</dbReference>
<evidence type="ECO:0000256" key="3">
    <source>
        <dbReference type="ARBA" id="ARBA00022630"/>
    </source>
</evidence>
<dbReference type="GO" id="GO:0046872">
    <property type="term" value="F:metal ion binding"/>
    <property type="evidence" value="ECO:0007669"/>
    <property type="project" value="UniProtKB-UniRule"/>
</dbReference>
<evidence type="ECO:0000313" key="12">
    <source>
        <dbReference type="EMBL" id="MBK6972317.1"/>
    </source>
</evidence>
<dbReference type="EMBL" id="JADJEV010000002">
    <property type="protein sequence ID" value="MBK6972317.1"/>
    <property type="molecule type" value="Genomic_DNA"/>
</dbReference>
<dbReference type="PIRSF" id="PIRSF006268">
    <property type="entry name" value="ApbE"/>
    <property type="match status" value="1"/>
</dbReference>
<comment type="cofactor">
    <cofactor evidence="11">
        <name>Mg(2+)</name>
        <dbReference type="ChEBI" id="CHEBI:18420"/>
    </cofactor>
    <cofactor evidence="11">
        <name>Mn(2+)</name>
        <dbReference type="ChEBI" id="CHEBI:29035"/>
    </cofactor>
    <text evidence="11">Magnesium. Can also use manganese.</text>
</comment>
<dbReference type="GO" id="GO:0016740">
    <property type="term" value="F:transferase activity"/>
    <property type="evidence" value="ECO:0007669"/>
    <property type="project" value="UniProtKB-UniRule"/>
</dbReference>
<keyword evidence="5 10" id="KW-0479">Metal-binding</keyword>
<dbReference type="InterPro" id="IPR003374">
    <property type="entry name" value="ApbE-like_sf"/>
</dbReference>
<dbReference type="Gene3D" id="3.10.520.10">
    <property type="entry name" value="ApbE-like domains"/>
    <property type="match status" value="1"/>
</dbReference>
<keyword evidence="3 10" id="KW-0285">Flavoprotein</keyword>
<evidence type="ECO:0000256" key="2">
    <source>
        <dbReference type="ARBA" id="ARBA00016337"/>
    </source>
</evidence>
<feature type="binding site" evidence="11">
    <location>
        <position position="166"/>
    </location>
    <ligand>
        <name>Mg(2+)</name>
        <dbReference type="ChEBI" id="CHEBI:18420"/>
    </ligand>
</feature>
<dbReference type="AlphaFoldDB" id="A0A9D7E703"/>
<evidence type="ECO:0000256" key="11">
    <source>
        <dbReference type="PIRSR" id="PIRSR006268-2"/>
    </source>
</evidence>
<keyword evidence="4 10" id="KW-0808">Transferase</keyword>
<sequence>MSLLLLVALAACAPPPPLLQQESYVFGTRVEVLVFGEPEGGARAAAAAVLQEFDRLHRMLHAWQPSELTRLNEAIASGETATVSPELADLLADAQAIAARGDQLFDPAIGRLIALWGFHSDEFTPQLPPEEQIRGLVDAAPTMADLVIEGNRVSSKKPEVAIDLGGYAKGYALDRAAAILRDRGVANALINIGGNVMALGSKGDQPWRVGIQHPRGPTALASLPLFDGEAVGTSGDYQRYFELDGTRFCHLLDPRSGRPANTAQAVTVLVTPRSRAGALSDAASKPLFIAADADWRRLARQLGVQHALRVDAAGRLVVTRALAGRLELAPGTVIDRVID</sequence>
<dbReference type="SUPFAM" id="SSF143631">
    <property type="entry name" value="ApbE-like"/>
    <property type="match status" value="1"/>
</dbReference>
<gene>
    <name evidence="12" type="ORF">IPH26_04960</name>
</gene>
<evidence type="ECO:0000256" key="7">
    <source>
        <dbReference type="ARBA" id="ARBA00022842"/>
    </source>
</evidence>
<evidence type="ECO:0000256" key="9">
    <source>
        <dbReference type="ARBA" id="ARBA00048540"/>
    </source>
</evidence>
<dbReference type="Proteomes" id="UP000807785">
    <property type="component" value="Unassembled WGS sequence"/>
</dbReference>
<organism evidence="12 13">
    <name type="scientific">Candidatus Methylophosphatis roskildensis</name>
    <dbReference type="NCBI Taxonomy" id="2899263"/>
    <lineage>
        <taxon>Bacteria</taxon>
        <taxon>Pseudomonadati</taxon>
        <taxon>Pseudomonadota</taxon>
        <taxon>Betaproteobacteria</taxon>
        <taxon>Nitrosomonadales</taxon>
        <taxon>Sterolibacteriaceae</taxon>
        <taxon>Candidatus Methylophosphatis</taxon>
    </lineage>
</organism>
<dbReference type="PANTHER" id="PTHR30040">
    <property type="entry name" value="THIAMINE BIOSYNTHESIS LIPOPROTEIN APBE"/>
    <property type="match status" value="1"/>
</dbReference>
<evidence type="ECO:0000256" key="5">
    <source>
        <dbReference type="ARBA" id="ARBA00022723"/>
    </source>
</evidence>
<evidence type="ECO:0000256" key="10">
    <source>
        <dbReference type="PIRNR" id="PIRNR006268"/>
    </source>
</evidence>
<accession>A0A9D7E703</accession>
<evidence type="ECO:0000256" key="8">
    <source>
        <dbReference type="ARBA" id="ARBA00031306"/>
    </source>
</evidence>
<evidence type="ECO:0000256" key="1">
    <source>
        <dbReference type="ARBA" id="ARBA00011955"/>
    </source>
</evidence>
<dbReference type="EC" id="2.7.1.180" evidence="1 10"/>
<comment type="caution">
    <text evidence="12">The sequence shown here is derived from an EMBL/GenBank/DDBJ whole genome shotgun (WGS) entry which is preliminary data.</text>
</comment>
<evidence type="ECO:0000256" key="4">
    <source>
        <dbReference type="ARBA" id="ARBA00022679"/>
    </source>
</evidence>
<keyword evidence="6 10" id="KW-0274">FAD</keyword>
<protein>
    <recommendedName>
        <fullName evidence="2 10">FAD:protein FMN transferase</fullName>
        <ecNumber evidence="1 10">2.7.1.180</ecNumber>
    </recommendedName>
    <alternativeName>
        <fullName evidence="8 10">Flavin transferase</fullName>
    </alternativeName>
</protein>